<protein>
    <submittedName>
        <fullName evidence="1">Uncharacterized protein</fullName>
    </submittedName>
</protein>
<gene>
    <name evidence="1" type="ORF">CC80DRAFT_408395</name>
</gene>
<name>A0A6A5U3K6_9PLEO</name>
<accession>A0A6A5U3K6</accession>
<evidence type="ECO:0000313" key="2">
    <source>
        <dbReference type="Proteomes" id="UP000800035"/>
    </source>
</evidence>
<keyword evidence="2" id="KW-1185">Reference proteome</keyword>
<reference evidence="1" key="1">
    <citation type="journal article" date="2020" name="Stud. Mycol.">
        <title>101 Dothideomycetes genomes: a test case for predicting lifestyles and emergence of pathogens.</title>
        <authorList>
            <person name="Haridas S."/>
            <person name="Albert R."/>
            <person name="Binder M."/>
            <person name="Bloem J."/>
            <person name="Labutti K."/>
            <person name="Salamov A."/>
            <person name="Andreopoulos B."/>
            <person name="Baker S."/>
            <person name="Barry K."/>
            <person name="Bills G."/>
            <person name="Bluhm B."/>
            <person name="Cannon C."/>
            <person name="Castanera R."/>
            <person name="Culley D."/>
            <person name="Daum C."/>
            <person name="Ezra D."/>
            <person name="Gonzalez J."/>
            <person name="Henrissat B."/>
            <person name="Kuo A."/>
            <person name="Liang C."/>
            <person name="Lipzen A."/>
            <person name="Lutzoni F."/>
            <person name="Magnuson J."/>
            <person name="Mondo S."/>
            <person name="Nolan M."/>
            <person name="Ohm R."/>
            <person name="Pangilinan J."/>
            <person name="Park H.-J."/>
            <person name="Ramirez L."/>
            <person name="Alfaro M."/>
            <person name="Sun H."/>
            <person name="Tritt A."/>
            <person name="Yoshinaga Y."/>
            <person name="Zwiers L.-H."/>
            <person name="Turgeon B."/>
            <person name="Goodwin S."/>
            <person name="Spatafora J."/>
            <person name="Crous P."/>
            <person name="Grigoriev I."/>
        </authorList>
    </citation>
    <scope>NUCLEOTIDE SEQUENCE</scope>
    <source>
        <strain evidence="1">CBS 675.92</strain>
    </source>
</reference>
<dbReference type="OrthoDB" id="4232400at2759"/>
<dbReference type="EMBL" id="ML976986">
    <property type="protein sequence ID" value="KAF1958539.1"/>
    <property type="molecule type" value="Genomic_DNA"/>
</dbReference>
<organism evidence="1 2">
    <name type="scientific">Byssothecium circinans</name>
    <dbReference type="NCBI Taxonomy" id="147558"/>
    <lineage>
        <taxon>Eukaryota</taxon>
        <taxon>Fungi</taxon>
        <taxon>Dikarya</taxon>
        <taxon>Ascomycota</taxon>
        <taxon>Pezizomycotina</taxon>
        <taxon>Dothideomycetes</taxon>
        <taxon>Pleosporomycetidae</taxon>
        <taxon>Pleosporales</taxon>
        <taxon>Massarineae</taxon>
        <taxon>Massarinaceae</taxon>
        <taxon>Byssothecium</taxon>
    </lineage>
</organism>
<evidence type="ECO:0000313" key="1">
    <source>
        <dbReference type="EMBL" id="KAF1958539.1"/>
    </source>
</evidence>
<dbReference type="AlphaFoldDB" id="A0A6A5U3K6"/>
<dbReference type="Proteomes" id="UP000800035">
    <property type="component" value="Unassembled WGS sequence"/>
</dbReference>
<proteinExistence type="predicted"/>
<sequence length="55" mass="6369">MSTQSSERINTNKASQAAGYRHFKHFLECYGLRIWNMDDVEEGKQILRGMGYNVS</sequence>